<feature type="domain" description="SLH" evidence="1">
    <location>
        <begin position="1023"/>
        <end position="1086"/>
    </location>
</feature>
<dbReference type="PANTHER" id="PTHR43308:SF5">
    <property type="entry name" value="S-LAYER PROTEIN _ PEPTIDOGLYCAN ENDO-BETA-N-ACETYLGLUCOSAMINIDASE"/>
    <property type="match status" value="1"/>
</dbReference>
<sequence length="1228" mass="135186">MKNRAREEIRVKPLQHKLLSLFMILAMVITLLPFGVANADAQYFRFTNFSSNMADPTQVNTDVVQLVGSFNGVSSNSISYQVEQIVNGQSVQISRGTGVNPIIENGNTFKFMNVQLFQGLNKITVYGTNPSGNQVPGVCYVYFSNVPVLYDIKLVDGRVLEAGQPQIVTSPDAVLLLKAPNSDRVTVNGVIAYSAGEDAYIVSDLALKPGLNPLAIVASNETMTYSLNRQLVYFNGFPTAYNNRIENSGGTPNPVVLDNSPTVGPNSGGTLNGRISGQLIFATDNTTPPDPAITLELYDGSNPIPITFATTVTRETTTAGHTVFSYTSTTDANITMNGPWRLLVRGTYGTQNASYPVAFNYRNANTAYISALNQIYNVVETPTEVTYDSSTVFADNTTIFELPIWLEAQIENTFDIADVTLSSTQNGVTVPAAVFNYSKKLTDDGDVAFKINNLPAGEQVLTVTVTSAGGTETQTVRVNYVPAPFIQLNNLYNGKVFNTNGTYPADENDPRKFTTLKGRLVNFNNTGSDPDQSSVQVKINGRSVRLIDHLAPATTIDAQGNFTFVVPSDMLLVNGPNLITVSGVANGVPVTTTYTVYLFSEQVPVITDIKPVPHDPLSPLVNDPNLKFQNTGALQYVTNEKEADILFTVTNVDEVVVTVDGSQLITAENDSSGTLISDDDRVLHIDSYDPLERRYTLRLIKHLLPSSGLRSITIQANLESASVASTLAITRELSPFIILSPKLPNERVVNQNFLNIAIQAEGADSVLIGKVAMQKEADDIFRYELRNMKAGINKVKFTVMRGTQKLDGEFEVNYAASNTIGGQFKTTIPKAGSVKVFNSDLILSLPKNTFLRQVNNTPGQDARTVDLFDSQNILFGIADRTDGRTLKKYNDDGDIRDISPMDIAADLLSVPSHFGYASKLFWVDAGYFDAVTPSQWSTVHGQHPYNVGYEFYTRTANKWMEPSQRGNITLKYNEDIRNVTAPKLSIWRFYNNTWKNLGGVVDTGKKTVTASFDGFGYYAVFYDAYSFNDVIGHSYARNHLETMFAKGVMLPKNNNEFGVYDNITRGEFATMMVKMLDLPLSYDPLNPTFNDVPKEYIAGSLYDYRYIETAVKRGMIRGVGPRLFAPNQSLTREQAAVMIARAMNLKVNPDTNKEIPNLQKLFTDAGTVDYYAVSSITAVAKEGIIVGIENKLTGSQKKKTYRFDPHAFLNRADAAIITEKVMRKMKRL</sequence>
<dbReference type="InterPro" id="IPR001119">
    <property type="entry name" value="SLH_dom"/>
</dbReference>
<dbReference type="AlphaFoldDB" id="A0A1Y0IIZ6"/>
<dbReference type="Pfam" id="PF00395">
    <property type="entry name" value="SLH"/>
    <property type="match status" value="3"/>
</dbReference>
<evidence type="ECO:0000313" key="2">
    <source>
        <dbReference type="EMBL" id="ARU60481.1"/>
    </source>
</evidence>
<dbReference type="OrthoDB" id="1805600at2"/>
<feature type="domain" description="SLH" evidence="1">
    <location>
        <begin position="1090"/>
        <end position="1153"/>
    </location>
</feature>
<feature type="domain" description="SLH" evidence="1">
    <location>
        <begin position="1159"/>
        <end position="1228"/>
    </location>
</feature>
<accession>A0A1Y0IIZ6</accession>
<dbReference type="PANTHER" id="PTHR43308">
    <property type="entry name" value="OUTER MEMBRANE PROTEIN ALPHA-RELATED"/>
    <property type="match status" value="1"/>
</dbReference>
<dbReference type="KEGG" id="tum:CBW65_04885"/>
<protein>
    <recommendedName>
        <fullName evidence="1">SLH domain-containing protein</fullName>
    </recommendedName>
</protein>
<dbReference type="EMBL" id="CP021434">
    <property type="protein sequence ID" value="ARU60481.1"/>
    <property type="molecule type" value="Genomic_DNA"/>
</dbReference>
<evidence type="ECO:0000313" key="3">
    <source>
        <dbReference type="Proteomes" id="UP000195437"/>
    </source>
</evidence>
<evidence type="ECO:0000259" key="1">
    <source>
        <dbReference type="PROSITE" id="PS51272"/>
    </source>
</evidence>
<gene>
    <name evidence="2" type="ORF">CBW65_04885</name>
</gene>
<organism evidence="2 3">
    <name type="scientific">Tumebacillus avium</name>
    <dbReference type="NCBI Taxonomy" id="1903704"/>
    <lineage>
        <taxon>Bacteria</taxon>
        <taxon>Bacillati</taxon>
        <taxon>Bacillota</taxon>
        <taxon>Bacilli</taxon>
        <taxon>Bacillales</taxon>
        <taxon>Alicyclobacillaceae</taxon>
        <taxon>Tumebacillus</taxon>
    </lineage>
</organism>
<proteinExistence type="predicted"/>
<dbReference type="PROSITE" id="PS51272">
    <property type="entry name" value="SLH"/>
    <property type="match status" value="3"/>
</dbReference>
<dbReference type="InterPro" id="IPR051465">
    <property type="entry name" value="Cell_Envelope_Struct_Comp"/>
</dbReference>
<reference evidence="3" key="1">
    <citation type="submission" date="2017-05" db="EMBL/GenBank/DDBJ databases">
        <authorList>
            <person name="Sung H."/>
        </authorList>
    </citation>
    <scope>NUCLEOTIDE SEQUENCE [LARGE SCALE GENOMIC DNA]</scope>
    <source>
        <strain evidence="3">AR23208</strain>
    </source>
</reference>
<dbReference type="Proteomes" id="UP000195437">
    <property type="component" value="Chromosome"/>
</dbReference>
<name>A0A1Y0IIZ6_9BACL</name>
<keyword evidence="3" id="KW-1185">Reference proteome</keyword>